<evidence type="ECO:0000256" key="1">
    <source>
        <dbReference type="SAM" id="MobiDB-lite"/>
    </source>
</evidence>
<protein>
    <submittedName>
        <fullName evidence="3">Retrovirus-related pol polyprotein from transposon TNT 1-94</fullName>
    </submittedName>
</protein>
<dbReference type="Proteomes" id="UP001151760">
    <property type="component" value="Unassembled WGS sequence"/>
</dbReference>
<reference evidence="3" key="1">
    <citation type="journal article" date="2022" name="Int. J. Mol. Sci.">
        <title>Draft Genome of Tanacetum Coccineum: Genomic Comparison of Closely Related Tanacetum-Family Plants.</title>
        <authorList>
            <person name="Yamashiro T."/>
            <person name="Shiraishi A."/>
            <person name="Nakayama K."/>
            <person name="Satake H."/>
        </authorList>
    </citation>
    <scope>NUCLEOTIDE SEQUENCE</scope>
</reference>
<evidence type="ECO:0000313" key="3">
    <source>
        <dbReference type="EMBL" id="GJT22289.1"/>
    </source>
</evidence>
<feature type="region of interest" description="Disordered" evidence="1">
    <location>
        <begin position="838"/>
        <end position="865"/>
    </location>
</feature>
<dbReference type="PANTHER" id="PTHR42648">
    <property type="entry name" value="TRANSPOSASE, PUTATIVE-RELATED"/>
    <property type="match status" value="1"/>
</dbReference>
<organism evidence="3 4">
    <name type="scientific">Tanacetum coccineum</name>
    <dbReference type="NCBI Taxonomy" id="301880"/>
    <lineage>
        <taxon>Eukaryota</taxon>
        <taxon>Viridiplantae</taxon>
        <taxon>Streptophyta</taxon>
        <taxon>Embryophyta</taxon>
        <taxon>Tracheophyta</taxon>
        <taxon>Spermatophyta</taxon>
        <taxon>Magnoliopsida</taxon>
        <taxon>eudicotyledons</taxon>
        <taxon>Gunneridae</taxon>
        <taxon>Pentapetalae</taxon>
        <taxon>asterids</taxon>
        <taxon>campanulids</taxon>
        <taxon>Asterales</taxon>
        <taxon>Asteraceae</taxon>
        <taxon>Asteroideae</taxon>
        <taxon>Anthemideae</taxon>
        <taxon>Anthemidinae</taxon>
        <taxon>Tanacetum</taxon>
    </lineage>
</organism>
<dbReference type="InterPro" id="IPR036397">
    <property type="entry name" value="RNaseH_sf"/>
</dbReference>
<evidence type="ECO:0000313" key="4">
    <source>
        <dbReference type="Proteomes" id="UP001151760"/>
    </source>
</evidence>
<sequence length="993" mass="113192">MSQEVLLTVMNSMSLNNDFVNMKMQKCDSCEKCLHLDVELSKSKQAYHDLLKNHSQLEKHCISLKVSMQLKQEVFQNDKSCVNNNAVEIQEYFEINDLKAQLQDKFKTICKLKDTIRYLSKNAKEEKVNQDKCEFEPKNKELENSVAKLLSKNERLCNEINHVKQLNLKSMENKDLKAQIQDKVFVITSLKNDLRKLKGKEIVENVVHTPSVTTIAPGMFKLDLELLPPRLLQNREVHIAYLRNTQEQANILREIVEQAKAKKPLDSELDLACKYIIRIQELLVYVQDTCPNAIPPSAKKVTVKPMNNVKKVRFVEPLTSSSKIQQVESSNTSDSNTPVLSSTGVKCSTSNCGSKPPGNKKNDRISQTPSRNKKNKVEAQSRKVNKVNHVVKPICDVDVKHSLSKANSKILCATCNKSMFDGVHDKFLLDLVQNGNKRTKSPKKHKKQNIWKPTGHVFTDVGFKWKPTGRIFTIVGNSCPLTRITSTNVVQIVLWYLDSSCSKHMAGNCSQLMNFVSKFLDLEVSFRKKTCFIRNLEGVDLLSGLRDTNLYTISLDDTLKSSLICLISKASKTKSWLWHRRLSHLNFGTLNKLAKDGLARGIPGLKFQKDHLFFKTKDEAPAIIIKCIKIIQARLKATVRNVRTDNGTGFVNQTLREWYENVGISHQTSAARTPQQNGVVERYNKTPYELMQDKKPDLSFFHIFGSLCYPTNDHDDLGKFDAKADIEIFVGYAPAKKAFRIYNRRTRIITETIHVTFNELTAMASEQFSSGPGLNYMTPATSSTGLGSNPVSQQPCLPLIRDDWDWLFQLMFDEYFNPSQIIVSPVQEAAAPRAKVFEESPKTPTFHDDPLNEYPNEDSTSHGSSSNVRQLLTLFEHNDRCTKDHPIAKVIGDPSRSVSTRKKLKTDAMWCYFDSFLTSVDLKNFKQAMTEPSWIDAMQEEIHEFERLKVWELVSCPDKVFLIKLKWIYKVKTDEFGGVLKKKARLVAQGFRQ</sequence>
<name>A0ABQ5CAP6_9ASTR</name>
<dbReference type="InterPro" id="IPR025724">
    <property type="entry name" value="GAG-pre-integrase_dom"/>
</dbReference>
<proteinExistence type="predicted"/>
<feature type="domain" description="Integrase catalytic" evidence="2">
    <location>
        <begin position="570"/>
        <end position="742"/>
    </location>
</feature>
<accession>A0ABQ5CAP6</accession>
<dbReference type="PROSITE" id="PS50994">
    <property type="entry name" value="INTEGRASE"/>
    <property type="match status" value="1"/>
</dbReference>
<dbReference type="InterPro" id="IPR012337">
    <property type="entry name" value="RNaseH-like_sf"/>
</dbReference>
<dbReference type="Gene3D" id="3.30.420.10">
    <property type="entry name" value="Ribonuclease H-like superfamily/Ribonuclease H"/>
    <property type="match status" value="1"/>
</dbReference>
<gene>
    <name evidence="3" type="ORF">Tco_0892226</name>
</gene>
<comment type="caution">
    <text evidence="3">The sequence shown here is derived from an EMBL/GenBank/DDBJ whole genome shotgun (WGS) entry which is preliminary data.</text>
</comment>
<feature type="compositionally biased region" description="Basic and acidic residues" evidence="1">
    <location>
        <begin position="838"/>
        <end position="850"/>
    </location>
</feature>
<dbReference type="SUPFAM" id="SSF53098">
    <property type="entry name" value="Ribonuclease H-like"/>
    <property type="match status" value="1"/>
</dbReference>
<dbReference type="InterPro" id="IPR057670">
    <property type="entry name" value="SH3_retrovirus"/>
</dbReference>
<feature type="compositionally biased region" description="Polar residues" evidence="1">
    <location>
        <begin position="323"/>
        <end position="353"/>
    </location>
</feature>
<dbReference type="Pfam" id="PF25597">
    <property type="entry name" value="SH3_retrovirus"/>
    <property type="match status" value="1"/>
</dbReference>
<keyword evidence="4" id="KW-1185">Reference proteome</keyword>
<dbReference type="InterPro" id="IPR001584">
    <property type="entry name" value="Integrase_cat-core"/>
</dbReference>
<dbReference type="EMBL" id="BQNB010013957">
    <property type="protein sequence ID" value="GJT22289.1"/>
    <property type="molecule type" value="Genomic_DNA"/>
</dbReference>
<reference evidence="3" key="2">
    <citation type="submission" date="2022-01" db="EMBL/GenBank/DDBJ databases">
        <authorList>
            <person name="Yamashiro T."/>
            <person name="Shiraishi A."/>
            <person name="Satake H."/>
            <person name="Nakayama K."/>
        </authorList>
    </citation>
    <scope>NUCLEOTIDE SEQUENCE</scope>
</reference>
<dbReference type="InterPro" id="IPR039537">
    <property type="entry name" value="Retrotran_Ty1/copia-like"/>
</dbReference>
<dbReference type="PANTHER" id="PTHR42648:SF21">
    <property type="entry name" value="CYSTEINE-RICH RLK (RECEPTOR-LIKE PROTEIN KINASE) 8"/>
    <property type="match status" value="1"/>
</dbReference>
<feature type="region of interest" description="Disordered" evidence="1">
    <location>
        <begin position="323"/>
        <end position="383"/>
    </location>
</feature>
<evidence type="ECO:0000259" key="2">
    <source>
        <dbReference type="PROSITE" id="PS50994"/>
    </source>
</evidence>
<dbReference type="Pfam" id="PF13976">
    <property type="entry name" value="gag_pre-integrs"/>
    <property type="match status" value="1"/>
</dbReference>